<sequence>MRLSIQARRSWKPWLLLAPSLLALLIFFICPLIKMLSFSFYSPDFTWKHYLRIVQEPVWINVLWITLRISLWVTLSTLLLGYPLAWVLARLKPRTANIFLILVIIPYFTSVLVRTYAWMVLLGTEGVVNQLLIAAGLVSQPLKLMYSSTGVLIGMTYILLPYMILALYSVMRGIDLSLLNVAESLGASRTRAFWRIIVPLSLPGVAAGGLLVFILSLGFFITPALMGGPQQTMISMVIESQIETYFDWGFGSALSTVLLICTLLLFWFYQRVVGLEQLFEAKR</sequence>
<dbReference type="PROSITE" id="PS50928">
    <property type="entry name" value="ABC_TM1"/>
    <property type="match status" value="1"/>
</dbReference>
<feature type="transmembrane region" description="Helical" evidence="9">
    <location>
        <begin position="21"/>
        <end position="42"/>
    </location>
</feature>
<evidence type="ECO:0000256" key="4">
    <source>
        <dbReference type="ARBA" id="ARBA00022475"/>
    </source>
</evidence>
<dbReference type="EMBL" id="CGIG01000001">
    <property type="protein sequence ID" value="CPR21668.1"/>
    <property type="molecule type" value="Genomic_DNA"/>
</dbReference>
<feature type="transmembrane region" description="Helical" evidence="9">
    <location>
        <begin position="62"/>
        <end position="86"/>
    </location>
</feature>
<feature type="transmembrane region" description="Helical" evidence="9">
    <location>
        <begin position="192"/>
        <end position="225"/>
    </location>
</feature>
<keyword evidence="4" id="KW-1003">Cell membrane</keyword>
<keyword evidence="5" id="KW-0997">Cell inner membrane</keyword>
<dbReference type="GO" id="GO:0005886">
    <property type="term" value="C:plasma membrane"/>
    <property type="evidence" value="ECO:0007669"/>
    <property type="project" value="UniProtKB-SubCell"/>
</dbReference>
<evidence type="ECO:0000256" key="2">
    <source>
        <dbReference type="ARBA" id="ARBA00007069"/>
    </source>
</evidence>
<gene>
    <name evidence="11" type="ORF">BN1221_05017c</name>
</gene>
<evidence type="ECO:0000259" key="10">
    <source>
        <dbReference type="PROSITE" id="PS50928"/>
    </source>
</evidence>
<keyword evidence="7 9" id="KW-1133">Transmembrane helix</keyword>
<name>A0A0G4K305_9GAMM</name>
<dbReference type="STRING" id="1109412.BN1221_05017c"/>
<feature type="domain" description="ABC transmembrane type-1" evidence="10">
    <location>
        <begin position="63"/>
        <end position="269"/>
    </location>
</feature>
<keyword evidence="8 9" id="KW-0472">Membrane</keyword>
<dbReference type="InterPro" id="IPR035906">
    <property type="entry name" value="MetI-like_sf"/>
</dbReference>
<dbReference type="OrthoDB" id="9807047at2"/>
<dbReference type="GO" id="GO:0055085">
    <property type="term" value="P:transmembrane transport"/>
    <property type="evidence" value="ECO:0007669"/>
    <property type="project" value="InterPro"/>
</dbReference>
<dbReference type="CDD" id="cd06261">
    <property type="entry name" value="TM_PBP2"/>
    <property type="match status" value="1"/>
</dbReference>
<evidence type="ECO:0000256" key="8">
    <source>
        <dbReference type="ARBA" id="ARBA00023136"/>
    </source>
</evidence>
<feature type="transmembrane region" description="Helical" evidence="9">
    <location>
        <begin position="151"/>
        <end position="171"/>
    </location>
</feature>
<evidence type="ECO:0000256" key="1">
    <source>
        <dbReference type="ARBA" id="ARBA00004429"/>
    </source>
</evidence>
<dbReference type="Gene3D" id="1.10.3720.10">
    <property type="entry name" value="MetI-like"/>
    <property type="match status" value="1"/>
</dbReference>
<dbReference type="PANTHER" id="PTHR42929">
    <property type="entry name" value="INNER MEMBRANE ABC TRANSPORTER PERMEASE PROTEIN YDCU-RELATED-RELATED"/>
    <property type="match status" value="1"/>
</dbReference>
<comment type="similarity">
    <text evidence="2">Belongs to the binding-protein-dependent transport system permease family. CysTW subfamily.</text>
</comment>
<evidence type="ECO:0000313" key="12">
    <source>
        <dbReference type="Proteomes" id="UP000044377"/>
    </source>
</evidence>
<dbReference type="RefSeq" id="WP_048639573.1">
    <property type="nucleotide sequence ID" value="NZ_CGIG01000001.1"/>
</dbReference>
<feature type="transmembrane region" description="Helical" evidence="9">
    <location>
        <begin position="98"/>
        <end position="119"/>
    </location>
</feature>
<accession>A0A0G4K305</accession>
<evidence type="ECO:0000256" key="5">
    <source>
        <dbReference type="ARBA" id="ARBA00022519"/>
    </source>
</evidence>
<dbReference type="PANTHER" id="PTHR42929:SF5">
    <property type="entry name" value="ABC TRANSPORTER PERMEASE PROTEIN"/>
    <property type="match status" value="1"/>
</dbReference>
<reference evidence="12" key="1">
    <citation type="submission" date="2015-01" db="EMBL/GenBank/DDBJ databases">
        <authorList>
            <person name="Paterson Steve"/>
        </authorList>
    </citation>
    <scope>NUCLEOTIDE SEQUENCE [LARGE SCALE GENOMIC DNA]</scope>
    <source>
        <strain evidence="12">OBR1</strain>
    </source>
</reference>
<evidence type="ECO:0000256" key="9">
    <source>
        <dbReference type="RuleBase" id="RU363032"/>
    </source>
</evidence>
<dbReference type="InterPro" id="IPR000515">
    <property type="entry name" value="MetI-like"/>
</dbReference>
<dbReference type="Pfam" id="PF00528">
    <property type="entry name" value="BPD_transp_1"/>
    <property type="match status" value="1"/>
</dbReference>
<comment type="subcellular location">
    <subcellularLocation>
        <location evidence="1">Cell inner membrane</location>
        <topology evidence="1">Multi-pass membrane protein</topology>
    </subcellularLocation>
    <subcellularLocation>
        <location evidence="9">Cell membrane</location>
        <topology evidence="9">Multi-pass membrane protein</topology>
    </subcellularLocation>
</comment>
<organism evidence="11 12">
    <name type="scientific">Brenneria goodwinii</name>
    <dbReference type="NCBI Taxonomy" id="1109412"/>
    <lineage>
        <taxon>Bacteria</taxon>
        <taxon>Pseudomonadati</taxon>
        <taxon>Pseudomonadota</taxon>
        <taxon>Gammaproteobacteria</taxon>
        <taxon>Enterobacterales</taxon>
        <taxon>Pectobacteriaceae</taxon>
        <taxon>Brenneria</taxon>
    </lineage>
</organism>
<dbReference type="AlphaFoldDB" id="A0A0G4K305"/>
<evidence type="ECO:0000313" key="11">
    <source>
        <dbReference type="EMBL" id="CPR21668.1"/>
    </source>
</evidence>
<keyword evidence="12" id="KW-1185">Reference proteome</keyword>
<protein>
    <submittedName>
        <fullName evidence="11">Spermidine Putrescine ABC transporter permease component PotB (TC 3.A.1.11.1)</fullName>
    </submittedName>
</protein>
<feature type="transmembrane region" description="Helical" evidence="9">
    <location>
        <begin position="245"/>
        <end position="269"/>
    </location>
</feature>
<evidence type="ECO:0000256" key="3">
    <source>
        <dbReference type="ARBA" id="ARBA00022448"/>
    </source>
</evidence>
<evidence type="ECO:0000256" key="7">
    <source>
        <dbReference type="ARBA" id="ARBA00022989"/>
    </source>
</evidence>
<keyword evidence="6 9" id="KW-0812">Transmembrane</keyword>
<keyword evidence="3 9" id="KW-0813">Transport</keyword>
<dbReference type="Proteomes" id="UP000044377">
    <property type="component" value="Unassembled WGS sequence"/>
</dbReference>
<dbReference type="SUPFAM" id="SSF161098">
    <property type="entry name" value="MetI-like"/>
    <property type="match status" value="1"/>
</dbReference>
<proteinExistence type="inferred from homology"/>
<evidence type="ECO:0000256" key="6">
    <source>
        <dbReference type="ARBA" id="ARBA00022692"/>
    </source>
</evidence>